<accession>A0AA88IIE1</accession>
<name>A0AA88IIE1_CHASR</name>
<feature type="compositionally biased region" description="Low complexity" evidence="1">
    <location>
        <begin position="53"/>
        <end position="72"/>
    </location>
</feature>
<gene>
    <name evidence="2" type="ORF">Q5P01_000713</name>
</gene>
<comment type="caution">
    <text evidence="2">The sequence shown here is derived from an EMBL/GenBank/DDBJ whole genome shotgun (WGS) entry which is preliminary data.</text>
</comment>
<feature type="region of interest" description="Disordered" evidence="1">
    <location>
        <begin position="1"/>
        <end position="159"/>
    </location>
</feature>
<dbReference type="AlphaFoldDB" id="A0AA88IIE1"/>
<keyword evidence="3" id="KW-1185">Reference proteome</keyword>
<organism evidence="2 3">
    <name type="scientific">Channa striata</name>
    <name type="common">Snakehead murrel</name>
    <name type="synonym">Ophicephalus striatus</name>
    <dbReference type="NCBI Taxonomy" id="64152"/>
    <lineage>
        <taxon>Eukaryota</taxon>
        <taxon>Metazoa</taxon>
        <taxon>Chordata</taxon>
        <taxon>Craniata</taxon>
        <taxon>Vertebrata</taxon>
        <taxon>Euteleostomi</taxon>
        <taxon>Actinopterygii</taxon>
        <taxon>Neopterygii</taxon>
        <taxon>Teleostei</taxon>
        <taxon>Neoteleostei</taxon>
        <taxon>Acanthomorphata</taxon>
        <taxon>Anabantaria</taxon>
        <taxon>Anabantiformes</taxon>
        <taxon>Channoidei</taxon>
        <taxon>Channidae</taxon>
        <taxon>Channa</taxon>
    </lineage>
</organism>
<dbReference type="Proteomes" id="UP001187415">
    <property type="component" value="Unassembled WGS sequence"/>
</dbReference>
<feature type="compositionally biased region" description="Basic and acidic residues" evidence="1">
    <location>
        <begin position="90"/>
        <end position="100"/>
    </location>
</feature>
<reference evidence="2" key="1">
    <citation type="submission" date="2023-07" db="EMBL/GenBank/DDBJ databases">
        <title>Chromosome-level Genome Assembly of Striped Snakehead (Channa striata).</title>
        <authorList>
            <person name="Liu H."/>
        </authorList>
    </citation>
    <scope>NUCLEOTIDE SEQUENCE</scope>
    <source>
        <strain evidence="2">Gz</strain>
        <tissue evidence="2">Muscle</tissue>
    </source>
</reference>
<feature type="region of interest" description="Disordered" evidence="1">
    <location>
        <begin position="324"/>
        <end position="348"/>
    </location>
</feature>
<evidence type="ECO:0000313" key="2">
    <source>
        <dbReference type="EMBL" id="KAK2814187.1"/>
    </source>
</evidence>
<sequence>MTSATLPARAPGVKSVSPRAGAGRAVCAEGKRRGAGRPAWAQPRTKEEEERLQGAQGQPDGGRPPAQAPRAARATDADGAAREAQATEAGRARFAGERGRGASPTPSAPVGFDKACRRQGLPPVYRPSQTPHLPLSPERVTPGGAGRLTPEARARSGLASPPHRRLFTLETCCGYGYGLARDLHLLPRIFKGQRELTDAAGTRRFQGTGPSLGRTHSRAPCPSQRKENSPGAPASFSGIVCVTALGASRRLSPPLQIRGSEPDSLFDRRGGVGHRPTLRTAFAHLLGPTDPCSTAVHMEPFSTGLQSSRLNICYYHQDLHPAAPPGPRPRLPCSPRRPSYSSRRSPRGSCCGGGVWARRSSAIHFQG</sequence>
<dbReference type="EMBL" id="JAUPFM010000079">
    <property type="protein sequence ID" value="KAK2814187.1"/>
    <property type="molecule type" value="Genomic_DNA"/>
</dbReference>
<feature type="compositionally biased region" description="Low complexity" evidence="1">
    <location>
        <begin position="333"/>
        <end position="348"/>
    </location>
</feature>
<proteinExistence type="predicted"/>
<feature type="region of interest" description="Disordered" evidence="1">
    <location>
        <begin position="200"/>
        <end position="232"/>
    </location>
</feature>
<protein>
    <submittedName>
        <fullName evidence="2">Uncharacterized protein</fullName>
    </submittedName>
</protein>
<evidence type="ECO:0000256" key="1">
    <source>
        <dbReference type="SAM" id="MobiDB-lite"/>
    </source>
</evidence>
<evidence type="ECO:0000313" key="3">
    <source>
        <dbReference type="Proteomes" id="UP001187415"/>
    </source>
</evidence>